<keyword evidence="3" id="KW-0812">Transmembrane</keyword>
<evidence type="ECO:0000256" key="2">
    <source>
        <dbReference type="ARBA" id="ARBA00022452"/>
    </source>
</evidence>
<keyword evidence="2" id="KW-1134">Transmembrane beta strand</keyword>
<evidence type="ECO:0000256" key="3">
    <source>
        <dbReference type="ARBA" id="ARBA00022692"/>
    </source>
</evidence>
<keyword evidence="5" id="KW-0472">Membrane</keyword>
<dbReference type="Gene3D" id="2.40.160.60">
    <property type="entry name" value="Outer membrane protein transport protein (OMPP1/FadL/TodX)"/>
    <property type="match status" value="1"/>
</dbReference>
<keyword evidence="4" id="KW-0732">Signal</keyword>
<comment type="subcellular location">
    <subcellularLocation>
        <location evidence="1">Cell outer membrane</location>
        <topology evidence="1">Multi-pass membrane protein</topology>
    </subcellularLocation>
</comment>
<evidence type="ECO:0000256" key="5">
    <source>
        <dbReference type="ARBA" id="ARBA00023136"/>
    </source>
</evidence>
<organism evidence="7">
    <name type="scientific">hydrothermal vent metagenome</name>
    <dbReference type="NCBI Taxonomy" id="652676"/>
    <lineage>
        <taxon>unclassified sequences</taxon>
        <taxon>metagenomes</taxon>
        <taxon>ecological metagenomes</taxon>
    </lineage>
</organism>
<dbReference type="GO" id="GO:0009279">
    <property type="term" value="C:cell outer membrane"/>
    <property type="evidence" value="ECO:0007669"/>
    <property type="project" value="UniProtKB-SubCell"/>
</dbReference>
<proteinExistence type="predicted"/>
<keyword evidence="6" id="KW-0998">Cell outer membrane</keyword>
<dbReference type="EMBL" id="UOFM01000022">
    <property type="protein sequence ID" value="VAW72562.1"/>
    <property type="molecule type" value="Genomic_DNA"/>
</dbReference>
<gene>
    <name evidence="7" type="ORF">MNBD_GAMMA14-66</name>
</gene>
<sequence length="63" mass="6371">MLNPKARFLSLRLVSAGILTLLAPGAMAAGFALIEQSASQMGNAYAGGAAIANDASTIYFNPA</sequence>
<evidence type="ECO:0000256" key="1">
    <source>
        <dbReference type="ARBA" id="ARBA00004571"/>
    </source>
</evidence>
<reference evidence="7" key="1">
    <citation type="submission" date="2018-06" db="EMBL/GenBank/DDBJ databases">
        <authorList>
            <person name="Zhirakovskaya E."/>
        </authorList>
    </citation>
    <scope>NUCLEOTIDE SEQUENCE</scope>
</reference>
<dbReference type="Pfam" id="PF03349">
    <property type="entry name" value="Toluene_X"/>
    <property type="match status" value="1"/>
</dbReference>
<dbReference type="SUPFAM" id="SSF56935">
    <property type="entry name" value="Porins"/>
    <property type="match status" value="1"/>
</dbReference>
<evidence type="ECO:0000256" key="4">
    <source>
        <dbReference type="ARBA" id="ARBA00022729"/>
    </source>
</evidence>
<dbReference type="InterPro" id="IPR005017">
    <property type="entry name" value="OMPP1/FadL/TodX"/>
</dbReference>
<accession>A0A3B0YB74</accession>
<evidence type="ECO:0000313" key="7">
    <source>
        <dbReference type="EMBL" id="VAW72562.1"/>
    </source>
</evidence>
<feature type="non-terminal residue" evidence="7">
    <location>
        <position position="63"/>
    </location>
</feature>
<evidence type="ECO:0000256" key="6">
    <source>
        <dbReference type="ARBA" id="ARBA00023237"/>
    </source>
</evidence>
<protein>
    <submittedName>
        <fullName evidence="7">Long-chain fatty acid transport protein</fullName>
    </submittedName>
</protein>
<dbReference type="AlphaFoldDB" id="A0A3B0YB74"/>
<name>A0A3B0YB74_9ZZZZ</name>